<keyword evidence="5" id="KW-0539">Nucleus</keyword>
<dbReference type="Pfam" id="PF00010">
    <property type="entry name" value="HLH"/>
    <property type="match status" value="1"/>
</dbReference>
<keyword evidence="2" id="KW-0805">Transcription regulation</keyword>
<protein>
    <recommendedName>
        <fullName evidence="8">BHLH domain-containing protein</fullName>
    </recommendedName>
</protein>
<dbReference type="Gene3D" id="4.10.280.10">
    <property type="entry name" value="Helix-loop-helix DNA-binding domain"/>
    <property type="match status" value="1"/>
</dbReference>
<evidence type="ECO:0000313" key="9">
    <source>
        <dbReference type="EMBL" id="GMH26771.1"/>
    </source>
</evidence>
<evidence type="ECO:0000259" key="8">
    <source>
        <dbReference type="PROSITE" id="PS50888"/>
    </source>
</evidence>
<dbReference type="AlphaFoldDB" id="A0AAD3TCV8"/>
<keyword evidence="3" id="KW-0238">DNA-binding</keyword>
<dbReference type="GO" id="GO:0000981">
    <property type="term" value="F:DNA-binding transcription factor activity, RNA polymerase II-specific"/>
    <property type="evidence" value="ECO:0007669"/>
    <property type="project" value="TreeGrafter"/>
</dbReference>
<dbReference type="Proteomes" id="UP001279734">
    <property type="component" value="Unassembled WGS sequence"/>
</dbReference>
<dbReference type="PROSITE" id="PS50888">
    <property type="entry name" value="BHLH"/>
    <property type="match status" value="1"/>
</dbReference>
<comment type="subcellular location">
    <subcellularLocation>
        <location evidence="1">Nucleus</location>
    </subcellularLocation>
</comment>
<evidence type="ECO:0000313" key="10">
    <source>
        <dbReference type="Proteomes" id="UP001279734"/>
    </source>
</evidence>
<feature type="region of interest" description="Disordered" evidence="7">
    <location>
        <begin position="61"/>
        <end position="85"/>
    </location>
</feature>
<evidence type="ECO:0000256" key="7">
    <source>
        <dbReference type="SAM" id="MobiDB-lite"/>
    </source>
</evidence>
<feature type="domain" description="BHLH" evidence="8">
    <location>
        <begin position="86"/>
        <end position="137"/>
    </location>
</feature>
<name>A0AAD3TCV8_NEPGR</name>
<sequence>MASEAISSSSIDLCNLMMIYDTTCLVENNIVNPQNFHVGASAIPTVAACGYVTGEMAGRRRNLGVQGRKKKRRGRRGGKNEEEADTQRMAHIVLERNLRKRMNEHLAVLRSLVPESHAQRDDQASIVDGAIENVKELERLLQSLEVQKMLFVQKGGSQGHNDMASTAATTTSSQPPFSEFFTYHRNTGSQSPIPNRCSSGGRASMAEIKVTLTEKHANVWILSRRISSLLSKLVAGFQTLHLSIQHLNVNHLDLLVPYSISAKL</sequence>
<dbReference type="GO" id="GO:0000978">
    <property type="term" value="F:RNA polymerase II cis-regulatory region sequence-specific DNA binding"/>
    <property type="evidence" value="ECO:0007669"/>
    <property type="project" value="TreeGrafter"/>
</dbReference>
<evidence type="ECO:0000256" key="2">
    <source>
        <dbReference type="ARBA" id="ARBA00023015"/>
    </source>
</evidence>
<feature type="compositionally biased region" description="Low complexity" evidence="7">
    <location>
        <begin position="164"/>
        <end position="173"/>
    </location>
</feature>
<evidence type="ECO:0000256" key="6">
    <source>
        <dbReference type="SAM" id="Coils"/>
    </source>
</evidence>
<dbReference type="GO" id="GO:0046983">
    <property type="term" value="F:protein dimerization activity"/>
    <property type="evidence" value="ECO:0007669"/>
    <property type="project" value="InterPro"/>
</dbReference>
<evidence type="ECO:0000256" key="5">
    <source>
        <dbReference type="ARBA" id="ARBA00023242"/>
    </source>
</evidence>
<dbReference type="SUPFAM" id="SSF47459">
    <property type="entry name" value="HLH, helix-loop-helix DNA-binding domain"/>
    <property type="match status" value="1"/>
</dbReference>
<keyword evidence="10" id="KW-1185">Reference proteome</keyword>
<dbReference type="InterPro" id="IPR011598">
    <property type="entry name" value="bHLH_dom"/>
</dbReference>
<dbReference type="GO" id="GO:0005634">
    <property type="term" value="C:nucleus"/>
    <property type="evidence" value="ECO:0007669"/>
    <property type="project" value="UniProtKB-SubCell"/>
</dbReference>
<dbReference type="InterPro" id="IPR036638">
    <property type="entry name" value="HLH_DNA-bd_sf"/>
</dbReference>
<feature type="region of interest" description="Disordered" evidence="7">
    <location>
        <begin position="156"/>
        <end position="176"/>
    </location>
</feature>
<feature type="coiled-coil region" evidence="6">
    <location>
        <begin position="127"/>
        <end position="154"/>
    </location>
</feature>
<proteinExistence type="predicted"/>
<comment type="caution">
    <text evidence="9">The sequence shown here is derived from an EMBL/GenBank/DDBJ whole genome shotgun (WGS) entry which is preliminary data.</text>
</comment>
<dbReference type="EMBL" id="BSYO01000031">
    <property type="protein sequence ID" value="GMH26771.1"/>
    <property type="molecule type" value="Genomic_DNA"/>
</dbReference>
<organism evidence="9 10">
    <name type="scientific">Nepenthes gracilis</name>
    <name type="common">Slender pitcher plant</name>
    <dbReference type="NCBI Taxonomy" id="150966"/>
    <lineage>
        <taxon>Eukaryota</taxon>
        <taxon>Viridiplantae</taxon>
        <taxon>Streptophyta</taxon>
        <taxon>Embryophyta</taxon>
        <taxon>Tracheophyta</taxon>
        <taxon>Spermatophyta</taxon>
        <taxon>Magnoliopsida</taxon>
        <taxon>eudicotyledons</taxon>
        <taxon>Gunneridae</taxon>
        <taxon>Pentapetalae</taxon>
        <taxon>Caryophyllales</taxon>
        <taxon>Nepenthaceae</taxon>
        <taxon>Nepenthes</taxon>
    </lineage>
</organism>
<accession>A0AAD3TCV8</accession>
<dbReference type="PANTHER" id="PTHR11969:SF86">
    <property type="entry name" value="TRANSCRIPTION FACTOR BHLH71"/>
    <property type="match status" value="1"/>
</dbReference>
<dbReference type="PANTHER" id="PTHR11969">
    <property type="entry name" value="MAX DIMERIZATION, MAD"/>
    <property type="match status" value="1"/>
</dbReference>
<keyword evidence="6" id="KW-0175">Coiled coil</keyword>
<gene>
    <name evidence="9" type="ORF">Nepgr_028614</name>
</gene>
<evidence type="ECO:0000256" key="4">
    <source>
        <dbReference type="ARBA" id="ARBA00023163"/>
    </source>
</evidence>
<evidence type="ECO:0000256" key="1">
    <source>
        <dbReference type="ARBA" id="ARBA00004123"/>
    </source>
</evidence>
<keyword evidence="4" id="KW-0804">Transcription</keyword>
<feature type="compositionally biased region" description="Basic residues" evidence="7">
    <location>
        <begin position="61"/>
        <end position="77"/>
    </location>
</feature>
<dbReference type="SMART" id="SM00353">
    <property type="entry name" value="HLH"/>
    <property type="match status" value="1"/>
</dbReference>
<evidence type="ECO:0000256" key="3">
    <source>
        <dbReference type="ARBA" id="ARBA00023125"/>
    </source>
</evidence>
<reference evidence="9" key="1">
    <citation type="submission" date="2023-05" db="EMBL/GenBank/DDBJ databases">
        <title>Nepenthes gracilis genome sequencing.</title>
        <authorList>
            <person name="Fukushima K."/>
        </authorList>
    </citation>
    <scope>NUCLEOTIDE SEQUENCE</scope>
    <source>
        <strain evidence="9">SING2019-196</strain>
    </source>
</reference>